<feature type="compositionally biased region" description="Low complexity" evidence="6">
    <location>
        <begin position="388"/>
        <end position="405"/>
    </location>
</feature>
<dbReference type="GO" id="GO:0020037">
    <property type="term" value="F:heme binding"/>
    <property type="evidence" value="ECO:0007669"/>
    <property type="project" value="InterPro"/>
</dbReference>
<keyword evidence="4" id="KW-0904">Protein phosphatase</keyword>
<organism evidence="10">
    <name type="scientific">Eutreptiella gymnastica</name>
    <dbReference type="NCBI Taxonomy" id="73025"/>
    <lineage>
        <taxon>Eukaryota</taxon>
        <taxon>Discoba</taxon>
        <taxon>Euglenozoa</taxon>
        <taxon>Euglenida</taxon>
        <taxon>Spirocuta</taxon>
        <taxon>Euglenophyceae</taxon>
        <taxon>Eutreptiales</taxon>
        <taxon>Eutreptiaceae</taxon>
        <taxon>Eutreptiella</taxon>
    </lineage>
</organism>
<dbReference type="GO" id="GO:0017017">
    <property type="term" value="F:MAP kinase tyrosine/serine/threonine phosphatase activity"/>
    <property type="evidence" value="ECO:0007669"/>
    <property type="project" value="TreeGrafter"/>
</dbReference>
<dbReference type="SMART" id="SM00195">
    <property type="entry name" value="DSPc"/>
    <property type="match status" value="1"/>
</dbReference>
<keyword evidence="5" id="KW-0479">Metal-binding</keyword>
<dbReference type="SUPFAM" id="SSF52799">
    <property type="entry name" value="(Phosphotyrosine protein) phosphatases II"/>
    <property type="match status" value="1"/>
</dbReference>
<protein>
    <recommendedName>
        <fullName evidence="2">protein-tyrosine-phosphatase</fullName>
        <ecNumber evidence="2">3.1.3.48</ecNumber>
    </recommendedName>
</protein>
<dbReference type="InterPro" id="IPR016130">
    <property type="entry name" value="Tyr_Pase_AS"/>
</dbReference>
<feature type="domain" description="Tyrosine specific protein phosphatases" evidence="9">
    <location>
        <begin position="95"/>
        <end position="162"/>
    </location>
</feature>
<keyword evidence="5" id="KW-0561">Oxygen transport</keyword>
<dbReference type="PROSITE" id="PS50054">
    <property type="entry name" value="TYR_PHOSPHATASE_DUAL"/>
    <property type="match status" value="1"/>
</dbReference>
<dbReference type="GO" id="GO:0005344">
    <property type="term" value="F:oxygen carrier activity"/>
    <property type="evidence" value="ECO:0007669"/>
    <property type="project" value="UniProtKB-KW"/>
</dbReference>
<dbReference type="InterPro" id="IPR012292">
    <property type="entry name" value="Globin/Proto"/>
</dbReference>
<evidence type="ECO:0000256" key="2">
    <source>
        <dbReference type="ARBA" id="ARBA00013064"/>
    </source>
</evidence>
<dbReference type="Pfam" id="PF00042">
    <property type="entry name" value="Globin"/>
    <property type="match status" value="1"/>
</dbReference>
<dbReference type="EC" id="3.1.3.48" evidence="2"/>
<dbReference type="GO" id="GO:0043409">
    <property type="term" value="P:negative regulation of MAPK cascade"/>
    <property type="evidence" value="ECO:0007669"/>
    <property type="project" value="TreeGrafter"/>
</dbReference>
<accession>A0A7S1I8K4</accession>
<dbReference type="PROSITE" id="PS00383">
    <property type="entry name" value="TYR_PHOSPHATASE_1"/>
    <property type="match status" value="1"/>
</dbReference>
<dbReference type="Pfam" id="PF00782">
    <property type="entry name" value="DSPc"/>
    <property type="match status" value="1"/>
</dbReference>
<comment type="similarity">
    <text evidence="1">Belongs to the protein-tyrosine phosphatase family. Non-receptor class dual specificity subfamily.</text>
</comment>
<dbReference type="EMBL" id="HBGA01043058">
    <property type="protein sequence ID" value="CAD9004550.1"/>
    <property type="molecule type" value="Transcribed_RNA"/>
</dbReference>
<dbReference type="AlphaFoldDB" id="A0A7S1I8K4"/>
<proteinExistence type="inferred from homology"/>
<dbReference type="SUPFAM" id="SSF46458">
    <property type="entry name" value="Globin-like"/>
    <property type="match status" value="1"/>
</dbReference>
<feature type="region of interest" description="Disordered" evidence="6">
    <location>
        <begin position="360"/>
        <end position="411"/>
    </location>
</feature>
<evidence type="ECO:0000256" key="3">
    <source>
        <dbReference type="ARBA" id="ARBA00022801"/>
    </source>
</evidence>
<reference evidence="10" key="1">
    <citation type="submission" date="2021-01" db="EMBL/GenBank/DDBJ databases">
        <authorList>
            <person name="Corre E."/>
            <person name="Pelletier E."/>
            <person name="Niang G."/>
            <person name="Scheremetjew M."/>
            <person name="Finn R."/>
            <person name="Kale V."/>
            <person name="Holt S."/>
            <person name="Cochrane G."/>
            <person name="Meng A."/>
            <person name="Brown T."/>
            <person name="Cohen L."/>
        </authorList>
    </citation>
    <scope>NUCLEOTIDE SEQUENCE</scope>
    <source>
        <strain evidence="10">NIES-381</strain>
    </source>
</reference>
<dbReference type="PANTHER" id="PTHR10159:SF519">
    <property type="entry name" value="DUAL SPECIFICITY PROTEIN PHOSPHATASE MPK3"/>
    <property type="match status" value="1"/>
</dbReference>
<evidence type="ECO:0000256" key="4">
    <source>
        <dbReference type="ARBA" id="ARBA00022912"/>
    </source>
</evidence>
<keyword evidence="5" id="KW-0349">Heme</keyword>
<evidence type="ECO:0000256" key="5">
    <source>
        <dbReference type="RuleBase" id="RU000356"/>
    </source>
</evidence>
<feature type="domain" description="Tyrosine-protein phosphatase" evidence="8">
    <location>
        <begin position="17"/>
        <end position="181"/>
    </location>
</feature>
<dbReference type="InterPro" id="IPR000340">
    <property type="entry name" value="Dual-sp_phosphatase_cat-dom"/>
</dbReference>
<dbReference type="InterPro" id="IPR000387">
    <property type="entry name" value="Tyr_Pase_dom"/>
</dbReference>
<gene>
    <name evidence="10" type="ORF">EGYM00392_LOCUS15635</name>
</gene>
<dbReference type="PROSITE" id="PS01033">
    <property type="entry name" value="GLOBIN"/>
    <property type="match status" value="1"/>
</dbReference>
<evidence type="ECO:0000256" key="1">
    <source>
        <dbReference type="ARBA" id="ARBA00008601"/>
    </source>
</evidence>
<dbReference type="Gene3D" id="3.90.190.10">
    <property type="entry name" value="Protein tyrosine phosphatase superfamily"/>
    <property type="match status" value="1"/>
</dbReference>
<sequence>MGHKYTKILGDGNGDAGPGHVQDAGQACLYLGSIDWLIEDDILQELEIRAIVSVLPHQPQYVQNILKKHDIDEDDYVVYRLEDSSEEYISIFDDPNILNTCEFIHHKRLQGKSVLVHCDAGITRSPAVVVSYIMKYGTDLHNPKVMGLNAAMNIVSELRERMDICVFHAELTRLEGILLGNEPMVQLSDRNRNMSFPRTPKSPLSWSQMALEGETYIELSLIRATWNGIRAADGGQRAFGQAIFMNLIDIGGARMRDMFAETDIEHLSMVMTCMMHAIVWSLNAHNMDKLCHFHRYLDLDTEDFELFIKAVLMALKEKLGATEEALHGWEKFFHLVFNRWAKRINKRSLSAPQHLLTSSKNTVHGGCPMGHGAPSAPPEPKPEPVQPKEPAAPQLSAAPALGLPPKKFGRK</sequence>
<comment type="similarity">
    <text evidence="5">Belongs to the globin family.</text>
</comment>
<dbReference type="CDD" id="cd14498">
    <property type="entry name" value="DSP"/>
    <property type="match status" value="1"/>
</dbReference>
<dbReference type="InterPro" id="IPR029021">
    <property type="entry name" value="Prot-tyrosine_phosphatase-like"/>
</dbReference>
<dbReference type="InterPro" id="IPR020422">
    <property type="entry name" value="TYR_PHOSPHATASE_DUAL_dom"/>
</dbReference>
<dbReference type="GO" id="GO:0019825">
    <property type="term" value="F:oxygen binding"/>
    <property type="evidence" value="ECO:0007669"/>
    <property type="project" value="InterPro"/>
</dbReference>
<name>A0A7S1I8K4_9EUGL</name>
<dbReference type="PANTHER" id="PTHR10159">
    <property type="entry name" value="DUAL SPECIFICITY PROTEIN PHOSPHATASE"/>
    <property type="match status" value="1"/>
</dbReference>
<feature type="compositionally biased region" description="Pro residues" evidence="6">
    <location>
        <begin position="375"/>
        <end position="387"/>
    </location>
</feature>
<keyword evidence="5" id="KW-0408">Iron</keyword>
<feature type="domain" description="Globin" evidence="7">
    <location>
        <begin position="213"/>
        <end position="345"/>
    </location>
</feature>
<keyword evidence="3" id="KW-0378">Hydrolase</keyword>
<dbReference type="InterPro" id="IPR000971">
    <property type="entry name" value="Globin"/>
</dbReference>
<dbReference type="Gene3D" id="1.10.490.10">
    <property type="entry name" value="Globins"/>
    <property type="match status" value="1"/>
</dbReference>
<dbReference type="GO" id="GO:0033550">
    <property type="term" value="F:MAP kinase tyrosine phosphatase activity"/>
    <property type="evidence" value="ECO:0007669"/>
    <property type="project" value="TreeGrafter"/>
</dbReference>
<evidence type="ECO:0000259" key="9">
    <source>
        <dbReference type="PROSITE" id="PS50056"/>
    </source>
</evidence>
<keyword evidence="5" id="KW-0813">Transport</keyword>
<dbReference type="GO" id="GO:0008330">
    <property type="term" value="F:protein tyrosine/threonine phosphatase activity"/>
    <property type="evidence" value="ECO:0007669"/>
    <property type="project" value="TreeGrafter"/>
</dbReference>
<evidence type="ECO:0000259" key="7">
    <source>
        <dbReference type="PROSITE" id="PS01033"/>
    </source>
</evidence>
<dbReference type="InterPro" id="IPR009050">
    <property type="entry name" value="Globin-like_sf"/>
</dbReference>
<dbReference type="PROSITE" id="PS50056">
    <property type="entry name" value="TYR_PHOSPHATASE_2"/>
    <property type="match status" value="1"/>
</dbReference>
<dbReference type="GO" id="GO:0005737">
    <property type="term" value="C:cytoplasm"/>
    <property type="evidence" value="ECO:0007669"/>
    <property type="project" value="TreeGrafter"/>
</dbReference>
<evidence type="ECO:0000259" key="8">
    <source>
        <dbReference type="PROSITE" id="PS50054"/>
    </source>
</evidence>
<evidence type="ECO:0000313" key="10">
    <source>
        <dbReference type="EMBL" id="CAD9004550.1"/>
    </source>
</evidence>
<evidence type="ECO:0000256" key="6">
    <source>
        <dbReference type="SAM" id="MobiDB-lite"/>
    </source>
</evidence>